<dbReference type="PANTHER" id="PTHR45956:SF1">
    <property type="entry name" value="PROTEIN RUFY3"/>
    <property type="match status" value="1"/>
</dbReference>
<evidence type="ECO:0000313" key="8">
    <source>
        <dbReference type="Proteomes" id="UP000248482"/>
    </source>
</evidence>
<dbReference type="Proteomes" id="UP000248482">
    <property type="component" value="Unplaced"/>
</dbReference>
<dbReference type="FunFam" id="1.20.5.170:FF:000013">
    <property type="entry name" value="RUN and FYVE domain-containing 1"/>
    <property type="match status" value="2"/>
</dbReference>
<keyword evidence="4" id="KW-0472">Membrane</keyword>
<dbReference type="AlphaFoldDB" id="A0A2Y9JRY7"/>
<gene>
    <name evidence="9" type="primary">LOC111149513</name>
</gene>
<keyword evidence="3 5" id="KW-0175">Coiled coil</keyword>
<dbReference type="GO" id="GO:0050770">
    <property type="term" value="P:regulation of axonogenesis"/>
    <property type="evidence" value="ECO:0007669"/>
    <property type="project" value="TreeGrafter"/>
</dbReference>
<feature type="coiled-coil region" evidence="5">
    <location>
        <begin position="842"/>
        <end position="933"/>
    </location>
</feature>
<protein>
    <submittedName>
        <fullName evidence="9">LOW QUALITY PROTEIN: uncharacterized protein LOC111149513</fullName>
    </submittedName>
</protein>
<sequence length="1216" mass="138421">MATQHATSSSSHLAVVACARVDSGWRSSSSQKYGNRTCSHETQVQASSEKSHIEPPNGCEDMGFLELCVEMSRERERTRPEVVEEPQKNLYPLTPELLVCLLLSQGVCWSFPIMPCALITIPASERGRKIESALNLGRTLDSDYAPLQQFFVVMEHCLKHGLKAKKTFLGQNKSFWGPLELVKKLVPEAAEITASVKDLPGLKTPVGRGRAWLRLALMQKKLSEYMKALINKKELLSEFYEPNALMMEEEGAIIAGLLVGLNVIDANFCMKGEDLDSQFGVIDFSMYLKDGNSSKGSEGDGQITAILDQKNYVEELNRHLNATVNNLQAKVDALEKSNTKLTEELAVANNRIITLQEEMERVKEESSYILESSRKGPKQDRTAEGQALSEARKHLKEETQLRLDVEKELEIQISMRQEMELAMKMLEKDVCEKQDALVSLRQQLDDLRALKHELAFKLQSSDLGVKQKSELNSRLEEKTNQMAATIKQLKQRLRQAERGRQSAESENWLFKQDFGDKINSLQLQVDQLTRQRHQLELELKLERERRLQNNRSIPGKGPQKPQPKMDGKHRIQEENVKPKEALDESHRLPSHPVDEQNQLLLSEKPQTCQLCWEDGSRTKNVCKNCRGIFCNACSTNELPLPSSIKPERRERGRKIESALNLGRTLDSDYAPLQQFFVVMEHCLKHGLKAKKTFLGQNKSFWGPLELVKKLVPEAAEITASVKDLPGLKTPVGRGRAWLRLALMQKKLSEYMKALINKKELLSEFYEPNALMMEEEGAIIAGLLVGLNVIDANFCMKGEDLDSQFGVIDFSMYLKDGNSSKGSEGDGQITAILDQKNYVEELNRHLNATVNNLQAKVDALEKSNTKLTEELAVANNRIITLQEEMERVKEESSYILESSRKGPKQDRTAEGQALSEARKHLKEETQLRLDVEKELEIQISMRQEMELAMKMLEKDVCEKQDALVSLRQQLDDLRALKHELAFKLQSSDLGVKQKSELNSRLEEKTNQMAATIKQLKQRLRQAERGRQSAESENWLFKQDFGDKINSLQLQVDQLTRQRHQLELELKLERERRLQNNRSIPGKGPQKPQPKMDGKHRIQEENVKPKEALDESHRLPSHPVDEQNQLLLSEKPQTCQLCWEDGSRTKNVCKNCRGIFCNACSTNELPLPSSIKPERVLQSLPRASDETVFHQPIVRLEAETWTSVSTRVRCQDLLEPRT</sequence>
<dbReference type="STRING" id="391180.A0A2Y9JRY7"/>
<evidence type="ECO:0000256" key="4">
    <source>
        <dbReference type="ARBA" id="ARBA00023136"/>
    </source>
</evidence>
<feature type="domain" description="RUN" evidence="7">
    <location>
        <begin position="666"/>
        <end position="798"/>
    </location>
</feature>
<dbReference type="RefSeq" id="XP_022362319.1">
    <property type="nucleotide sequence ID" value="XM_022506611.1"/>
</dbReference>
<dbReference type="GeneID" id="111149513"/>
<dbReference type="GO" id="GO:0012505">
    <property type="term" value="C:endomembrane system"/>
    <property type="evidence" value="ECO:0007669"/>
    <property type="project" value="UniProtKB-SubCell"/>
</dbReference>
<evidence type="ECO:0000256" key="1">
    <source>
        <dbReference type="ARBA" id="ARBA00004308"/>
    </source>
</evidence>
<dbReference type="SUPFAM" id="SSF140741">
    <property type="entry name" value="RUN domain-like"/>
    <property type="match status" value="2"/>
</dbReference>
<dbReference type="InterPro" id="IPR047335">
    <property type="entry name" value="RUFY1-3"/>
</dbReference>
<keyword evidence="2" id="KW-0597">Phosphoprotein</keyword>
<evidence type="ECO:0000259" key="7">
    <source>
        <dbReference type="PROSITE" id="PS50826"/>
    </source>
</evidence>
<dbReference type="KEGG" id="elk:111149513"/>
<organism evidence="8 9">
    <name type="scientific">Enhydra lutris kenyoni</name>
    <name type="common">northern sea otter</name>
    <dbReference type="NCBI Taxonomy" id="391180"/>
    <lineage>
        <taxon>Eukaryota</taxon>
        <taxon>Metazoa</taxon>
        <taxon>Chordata</taxon>
        <taxon>Craniata</taxon>
        <taxon>Vertebrata</taxon>
        <taxon>Euteleostomi</taxon>
        <taxon>Mammalia</taxon>
        <taxon>Eutheria</taxon>
        <taxon>Laurasiatheria</taxon>
        <taxon>Carnivora</taxon>
        <taxon>Caniformia</taxon>
        <taxon>Musteloidea</taxon>
        <taxon>Mustelidae</taxon>
        <taxon>Lutrinae</taxon>
        <taxon>Enhydra</taxon>
    </lineage>
</organism>
<evidence type="ECO:0000256" key="5">
    <source>
        <dbReference type="SAM" id="Coils"/>
    </source>
</evidence>
<evidence type="ECO:0000256" key="3">
    <source>
        <dbReference type="ARBA" id="ARBA00023054"/>
    </source>
</evidence>
<dbReference type="OrthoDB" id="79871at2759"/>
<evidence type="ECO:0000313" key="9">
    <source>
        <dbReference type="RefSeq" id="XP_022362319.1"/>
    </source>
</evidence>
<dbReference type="SMART" id="SM00593">
    <property type="entry name" value="RUN"/>
    <property type="match status" value="2"/>
</dbReference>
<dbReference type="SUPFAM" id="SSF57903">
    <property type="entry name" value="FYVE/PHD zinc finger"/>
    <property type="match status" value="2"/>
</dbReference>
<dbReference type="Pfam" id="PF02759">
    <property type="entry name" value="RUN"/>
    <property type="match status" value="2"/>
</dbReference>
<dbReference type="PANTHER" id="PTHR45956">
    <property type="entry name" value="RUN AND FYVE DOMAIN-CONTAINING PROTEIN 2-LIKE PROTEIN"/>
    <property type="match status" value="1"/>
</dbReference>
<dbReference type="Gene3D" id="3.30.40.10">
    <property type="entry name" value="Zinc/RING finger domain, C3HC4 (zinc finger)"/>
    <property type="match status" value="1"/>
</dbReference>
<dbReference type="InterPro" id="IPR037213">
    <property type="entry name" value="Run_dom_sf"/>
</dbReference>
<dbReference type="Gene3D" id="1.20.5.170">
    <property type="match status" value="2"/>
</dbReference>
<dbReference type="InterPro" id="IPR011011">
    <property type="entry name" value="Znf_FYVE_PHD"/>
</dbReference>
<dbReference type="PROSITE" id="PS50826">
    <property type="entry name" value="RUN"/>
    <property type="match status" value="2"/>
</dbReference>
<feature type="region of interest" description="Disordered" evidence="6">
    <location>
        <begin position="1071"/>
        <end position="1095"/>
    </location>
</feature>
<accession>A0A2Y9JRY7</accession>
<proteinExistence type="predicted"/>
<keyword evidence="8" id="KW-1185">Reference proteome</keyword>
<dbReference type="GO" id="GO:0005737">
    <property type="term" value="C:cytoplasm"/>
    <property type="evidence" value="ECO:0007669"/>
    <property type="project" value="TreeGrafter"/>
</dbReference>
<reference evidence="9" key="1">
    <citation type="submission" date="2025-08" db="UniProtKB">
        <authorList>
            <consortium name="RefSeq"/>
        </authorList>
    </citation>
    <scope>IDENTIFICATION</scope>
    <source>
        <tissue evidence="9">Blood</tissue>
    </source>
</reference>
<evidence type="ECO:0000256" key="2">
    <source>
        <dbReference type="ARBA" id="ARBA00022553"/>
    </source>
</evidence>
<dbReference type="Gene3D" id="1.20.58.900">
    <property type="match status" value="2"/>
</dbReference>
<feature type="region of interest" description="Disordered" evidence="6">
    <location>
        <begin position="546"/>
        <end position="570"/>
    </location>
</feature>
<dbReference type="GO" id="GO:0043025">
    <property type="term" value="C:neuronal cell body"/>
    <property type="evidence" value="ECO:0007669"/>
    <property type="project" value="TreeGrafter"/>
</dbReference>
<feature type="coiled-coil region" evidence="5">
    <location>
        <begin position="317"/>
        <end position="408"/>
    </location>
</feature>
<dbReference type="InterPro" id="IPR004012">
    <property type="entry name" value="Run_dom"/>
</dbReference>
<dbReference type="GO" id="GO:0030424">
    <property type="term" value="C:axon"/>
    <property type="evidence" value="ECO:0007669"/>
    <property type="project" value="TreeGrafter"/>
</dbReference>
<evidence type="ECO:0000256" key="6">
    <source>
        <dbReference type="SAM" id="MobiDB-lite"/>
    </source>
</evidence>
<comment type="subcellular location">
    <subcellularLocation>
        <location evidence="1">Endomembrane system</location>
    </subcellularLocation>
</comment>
<dbReference type="GO" id="GO:0030425">
    <property type="term" value="C:dendrite"/>
    <property type="evidence" value="ECO:0007669"/>
    <property type="project" value="TreeGrafter"/>
</dbReference>
<dbReference type="FunFam" id="1.20.58.900:FF:000001">
    <property type="entry name" value="RUN and FYVE domain containing 2"/>
    <property type="match status" value="2"/>
</dbReference>
<name>A0A2Y9JRY7_ENHLU</name>
<dbReference type="InterPro" id="IPR013083">
    <property type="entry name" value="Znf_RING/FYVE/PHD"/>
</dbReference>
<feature type="domain" description="RUN" evidence="7">
    <location>
        <begin position="141"/>
        <end position="273"/>
    </location>
</feature>